<evidence type="ECO:0000313" key="1">
    <source>
        <dbReference type="EMBL" id="ATD05521.1"/>
    </source>
</evidence>
<reference evidence="1 2" key="1">
    <citation type="submission" date="2015-06" db="EMBL/GenBank/DDBJ databases">
        <authorList>
            <person name="Xie B.-B."/>
            <person name="Rong J.-C."/>
            <person name="Qin Q.-L."/>
            <person name="Zhang Y.-Z."/>
        </authorList>
    </citation>
    <scope>NUCLEOTIDE SEQUENCE [LARGE SCALE GENOMIC DNA]</scope>
    <source>
        <strain evidence="1 2">JCM 20779</strain>
    </source>
</reference>
<dbReference type="Proteomes" id="UP000016521">
    <property type="component" value="Chromosome I"/>
</dbReference>
<protein>
    <submittedName>
        <fullName evidence="1">Uncharacterized protein</fullName>
    </submittedName>
</protein>
<evidence type="ECO:0000313" key="2">
    <source>
        <dbReference type="Proteomes" id="UP000016521"/>
    </source>
</evidence>
<organism evidence="1 2">
    <name type="scientific">Pseudoalteromonas piscicida</name>
    <dbReference type="NCBI Taxonomy" id="43662"/>
    <lineage>
        <taxon>Bacteria</taxon>
        <taxon>Pseudomonadati</taxon>
        <taxon>Pseudomonadota</taxon>
        <taxon>Gammaproteobacteria</taxon>
        <taxon>Alteromonadales</taxon>
        <taxon>Pseudoalteromonadaceae</taxon>
        <taxon>Pseudoalteromonas</taxon>
    </lineage>
</organism>
<name>A0ABM6N9I8_PSEO7</name>
<proteinExistence type="predicted"/>
<dbReference type="EMBL" id="CP011924">
    <property type="protein sequence ID" value="ATD05521.1"/>
    <property type="molecule type" value="Genomic_DNA"/>
</dbReference>
<gene>
    <name evidence="1" type="ORF">PPIS_a0164</name>
</gene>
<keyword evidence="2" id="KW-1185">Reference proteome</keyword>
<sequence>MNLIYKMTRFCYLVALILKIKAKKVGRILKMVVLSLLDLM</sequence>
<accession>A0ABM6N9I8</accession>